<dbReference type="EMBL" id="MKKU01000424">
    <property type="protein sequence ID" value="RNF13055.1"/>
    <property type="molecule type" value="Genomic_DNA"/>
</dbReference>
<dbReference type="OrthoDB" id="273915at2759"/>
<evidence type="ECO:0000256" key="1">
    <source>
        <dbReference type="SAM" id="MobiDB-lite"/>
    </source>
</evidence>
<evidence type="ECO:0000313" key="3">
    <source>
        <dbReference type="Proteomes" id="UP000284403"/>
    </source>
</evidence>
<evidence type="ECO:0000313" key="2">
    <source>
        <dbReference type="EMBL" id="RNF13055.1"/>
    </source>
</evidence>
<feature type="compositionally biased region" description="Low complexity" evidence="1">
    <location>
        <begin position="427"/>
        <end position="437"/>
    </location>
</feature>
<feature type="compositionally biased region" description="Polar residues" evidence="1">
    <location>
        <begin position="496"/>
        <end position="505"/>
    </location>
</feature>
<feature type="compositionally biased region" description="Acidic residues" evidence="1">
    <location>
        <begin position="120"/>
        <end position="129"/>
    </location>
</feature>
<keyword evidence="3" id="KW-1185">Reference proteome</keyword>
<feature type="region of interest" description="Disordered" evidence="1">
    <location>
        <begin position="387"/>
        <end position="445"/>
    </location>
</feature>
<name>A0A3R7NWS9_9TRYP</name>
<dbReference type="AlphaFoldDB" id="A0A3R7NWS9"/>
<reference evidence="2 3" key="1">
    <citation type="journal article" date="2018" name="BMC Genomics">
        <title>Genomic comparison of Trypanosoma conorhini and Trypanosoma rangeli to Trypanosoma cruzi strains of high and low virulence.</title>
        <authorList>
            <person name="Bradwell K.R."/>
            <person name="Koparde V.N."/>
            <person name="Matveyev A.V."/>
            <person name="Serrano M.G."/>
            <person name="Alves J.M."/>
            <person name="Parikh H."/>
            <person name="Huang B."/>
            <person name="Lee V."/>
            <person name="Espinosa-Alvarez O."/>
            <person name="Ortiz P.A."/>
            <person name="Costa-Martins A.G."/>
            <person name="Teixeira M.M."/>
            <person name="Buck G.A."/>
        </authorList>
    </citation>
    <scope>NUCLEOTIDE SEQUENCE [LARGE SCALE GENOMIC DNA]</scope>
    <source>
        <strain evidence="2 3">025E</strain>
    </source>
</reference>
<feature type="compositionally biased region" description="Low complexity" evidence="1">
    <location>
        <begin position="359"/>
        <end position="374"/>
    </location>
</feature>
<accession>A0A3R7NWS9</accession>
<dbReference type="RefSeq" id="XP_029226672.1">
    <property type="nucleotide sequence ID" value="XM_029373239.1"/>
</dbReference>
<organism evidence="2 3">
    <name type="scientific">Trypanosoma conorhini</name>
    <dbReference type="NCBI Taxonomy" id="83891"/>
    <lineage>
        <taxon>Eukaryota</taxon>
        <taxon>Discoba</taxon>
        <taxon>Euglenozoa</taxon>
        <taxon>Kinetoplastea</taxon>
        <taxon>Metakinetoplastina</taxon>
        <taxon>Trypanosomatida</taxon>
        <taxon>Trypanosomatidae</taxon>
        <taxon>Trypanosoma</taxon>
    </lineage>
</organism>
<gene>
    <name evidence="2" type="ORF">Tco025E_06362</name>
</gene>
<sequence length="552" mass="59046">MTEDVRPPPSLHEIERGVGEWGRVPQCVRDTLVAILGSPHRDAPPAVLDDAERTLLPLRRKGPKTDITATLEALLEAPRPAAAFVPNLQRPVAGPKEAPAVESAASPRGCTGRSLCNDADRDEADEEEKLDAAGSRGRAVREPRLLSDRRVFYGTLIDPAPESPRRDRASSSRGCAIAAQKKRSRVVRPIAVDAPTVKKLECIRHRREVRDVLLRVHCEIERLQGEADAWLVKSVYDAMRLDLRRAKDVYGEVKPLPHPTEEQEQALAAFAEGLAVLQDATVELVATFLSPEEKRFLGVDTHKYQTRAQRSTTYQYAPAAETKRRGQATGKRASECVSATTEAEDAARHKSPRNGSRGVASAPATATAAAPRPVSAVATAVVPPADAGEHRAGREQSGAAAANPPRRPRVKRRSQSKPSQRPPADSPPLAATASAPPVTEGKTALSGLPQLDKFGLRPTPAAAAAATTAPAPAKVQGRMKKSVTVAPAAPVERHLSCSTLSTRSTKSPDNRVGAKQDTVAREAAAPARPTIGLGRLDIKRFLIDSDSDSNTA</sequence>
<comment type="caution">
    <text evidence="2">The sequence shown here is derived from an EMBL/GenBank/DDBJ whole genome shotgun (WGS) entry which is preliminary data.</text>
</comment>
<dbReference type="Proteomes" id="UP000284403">
    <property type="component" value="Unassembled WGS sequence"/>
</dbReference>
<dbReference type="GeneID" id="40319973"/>
<feature type="region of interest" description="Disordered" evidence="1">
    <location>
        <begin position="99"/>
        <end position="139"/>
    </location>
</feature>
<feature type="compositionally biased region" description="Basic residues" evidence="1">
    <location>
        <begin position="406"/>
        <end position="415"/>
    </location>
</feature>
<feature type="region of interest" description="Disordered" evidence="1">
    <location>
        <begin position="494"/>
        <end position="530"/>
    </location>
</feature>
<feature type="region of interest" description="Disordered" evidence="1">
    <location>
        <begin position="307"/>
        <end position="374"/>
    </location>
</feature>
<protein>
    <submittedName>
        <fullName evidence="2">Uncharacterized protein</fullName>
    </submittedName>
</protein>
<proteinExistence type="predicted"/>
<feature type="compositionally biased region" description="Basic and acidic residues" evidence="1">
    <location>
        <begin position="506"/>
        <end position="520"/>
    </location>
</feature>